<feature type="domain" description="HTH marR-type" evidence="4">
    <location>
        <begin position="10"/>
        <end position="139"/>
    </location>
</feature>
<evidence type="ECO:0000256" key="3">
    <source>
        <dbReference type="ARBA" id="ARBA00023163"/>
    </source>
</evidence>
<sequence length="166" mass="18391">MKKTSKGTVVAEIIDNLRRVFQAVNEYSKKAEKETGLTGPQLWAIKVIADSAPIKVSELARRMYLHPATVVGIVDRLEGRGLVSRTRSQEDRRVVDVELTEQGKELVAQSPEVAQGMLVRGLETLERPQLMRMAADLEQLVAILGAQELPPKLLLSPEVNLPAEEE</sequence>
<dbReference type="Gene3D" id="1.10.10.10">
    <property type="entry name" value="Winged helix-like DNA-binding domain superfamily/Winged helix DNA-binding domain"/>
    <property type="match status" value="1"/>
</dbReference>
<keyword evidence="6" id="KW-1185">Reference proteome</keyword>
<name>A0A8J7M381_9BACT</name>
<dbReference type="RefSeq" id="WP_199386975.1">
    <property type="nucleotide sequence ID" value="NZ_JAEMHM010000030.1"/>
</dbReference>
<accession>A0A8J7M381</accession>
<dbReference type="PRINTS" id="PR00598">
    <property type="entry name" value="HTHMARR"/>
</dbReference>
<proteinExistence type="predicted"/>
<dbReference type="AlphaFoldDB" id="A0A8J7M381"/>
<dbReference type="InterPro" id="IPR036390">
    <property type="entry name" value="WH_DNA-bd_sf"/>
</dbReference>
<evidence type="ECO:0000256" key="1">
    <source>
        <dbReference type="ARBA" id="ARBA00023015"/>
    </source>
</evidence>
<dbReference type="InterPro" id="IPR023187">
    <property type="entry name" value="Tscrpt_reg_MarR-type_CS"/>
</dbReference>
<evidence type="ECO:0000313" key="5">
    <source>
        <dbReference type="EMBL" id="MBJ6727838.1"/>
    </source>
</evidence>
<keyword evidence="2" id="KW-0238">DNA-binding</keyword>
<dbReference type="PROSITE" id="PS50995">
    <property type="entry name" value="HTH_MARR_2"/>
    <property type="match status" value="1"/>
</dbReference>
<comment type="caution">
    <text evidence="5">The sequence shown here is derived from an EMBL/GenBank/DDBJ whole genome shotgun (WGS) entry which is preliminary data.</text>
</comment>
<keyword evidence="1" id="KW-0805">Transcription regulation</keyword>
<dbReference type="SUPFAM" id="SSF46785">
    <property type="entry name" value="Winged helix' DNA-binding domain"/>
    <property type="match status" value="1"/>
</dbReference>
<dbReference type="GO" id="GO:0003700">
    <property type="term" value="F:DNA-binding transcription factor activity"/>
    <property type="evidence" value="ECO:0007669"/>
    <property type="project" value="InterPro"/>
</dbReference>
<dbReference type="InterPro" id="IPR036388">
    <property type="entry name" value="WH-like_DNA-bd_sf"/>
</dbReference>
<dbReference type="SMART" id="SM00347">
    <property type="entry name" value="HTH_MARR"/>
    <property type="match status" value="1"/>
</dbReference>
<dbReference type="Pfam" id="PF01047">
    <property type="entry name" value="MarR"/>
    <property type="match status" value="1"/>
</dbReference>
<dbReference type="EMBL" id="JAEMHM010000030">
    <property type="protein sequence ID" value="MBJ6727838.1"/>
    <property type="molecule type" value="Genomic_DNA"/>
</dbReference>
<dbReference type="PANTHER" id="PTHR42756:SF1">
    <property type="entry name" value="TRANSCRIPTIONAL REPRESSOR OF EMRAB OPERON"/>
    <property type="match status" value="1"/>
</dbReference>
<organism evidence="5 6">
    <name type="scientific">Geomesophilobacter sediminis</name>
    <dbReference type="NCBI Taxonomy" id="2798584"/>
    <lineage>
        <taxon>Bacteria</taxon>
        <taxon>Pseudomonadati</taxon>
        <taxon>Thermodesulfobacteriota</taxon>
        <taxon>Desulfuromonadia</taxon>
        <taxon>Geobacterales</taxon>
        <taxon>Geobacteraceae</taxon>
        <taxon>Geomesophilobacter</taxon>
    </lineage>
</organism>
<dbReference type="PROSITE" id="PS01117">
    <property type="entry name" value="HTH_MARR_1"/>
    <property type="match status" value="1"/>
</dbReference>
<gene>
    <name evidence="5" type="ORF">JFN93_24275</name>
</gene>
<dbReference type="Proteomes" id="UP000636888">
    <property type="component" value="Unassembled WGS sequence"/>
</dbReference>
<dbReference type="GO" id="GO:0003677">
    <property type="term" value="F:DNA binding"/>
    <property type="evidence" value="ECO:0007669"/>
    <property type="project" value="UniProtKB-KW"/>
</dbReference>
<evidence type="ECO:0000256" key="2">
    <source>
        <dbReference type="ARBA" id="ARBA00023125"/>
    </source>
</evidence>
<reference evidence="5" key="1">
    <citation type="submission" date="2020-12" db="EMBL/GenBank/DDBJ databases">
        <title>Geomonas sp. Red875, isolated from river sediment.</title>
        <authorList>
            <person name="Xu Z."/>
            <person name="Zhang Z."/>
            <person name="Masuda Y."/>
            <person name="Itoh H."/>
            <person name="Senoo K."/>
        </authorList>
    </citation>
    <scope>NUCLEOTIDE SEQUENCE</scope>
    <source>
        <strain evidence="5">Red875</strain>
    </source>
</reference>
<protein>
    <submittedName>
        <fullName evidence="5">MarR family transcriptional regulator</fullName>
    </submittedName>
</protein>
<evidence type="ECO:0000313" key="6">
    <source>
        <dbReference type="Proteomes" id="UP000636888"/>
    </source>
</evidence>
<dbReference type="PANTHER" id="PTHR42756">
    <property type="entry name" value="TRANSCRIPTIONAL REGULATOR, MARR"/>
    <property type="match status" value="1"/>
</dbReference>
<evidence type="ECO:0000259" key="4">
    <source>
        <dbReference type="PROSITE" id="PS50995"/>
    </source>
</evidence>
<keyword evidence="3" id="KW-0804">Transcription</keyword>
<dbReference type="InterPro" id="IPR000835">
    <property type="entry name" value="HTH_MarR-typ"/>
</dbReference>